<dbReference type="EMBL" id="BMJD01000023">
    <property type="protein sequence ID" value="GGB48706.1"/>
    <property type="molecule type" value="Genomic_DNA"/>
</dbReference>
<dbReference type="Gene3D" id="3.40.190.10">
    <property type="entry name" value="Periplasmic binding protein-like II"/>
    <property type="match status" value="1"/>
</dbReference>
<dbReference type="AlphaFoldDB" id="A0A9W5TZ09"/>
<reference evidence="3" key="2">
    <citation type="submission" date="2020-09" db="EMBL/GenBank/DDBJ databases">
        <authorList>
            <person name="Sun Q."/>
            <person name="Zhou Y."/>
        </authorList>
    </citation>
    <scope>NUCLEOTIDE SEQUENCE</scope>
    <source>
        <strain evidence="3">CGMCC 1.15454</strain>
    </source>
</reference>
<dbReference type="InterPro" id="IPR042100">
    <property type="entry name" value="Bug_dom1"/>
</dbReference>
<gene>
    <name evidence="3" type="ORF">GCM10011409_27850</name>
</gene>
<dbReference type="Proteomes" id="UP000621492">
    <property type="component" value="Unassembled WGS sequence"/>
</dbReference>
<dbReference type="PROSITE" id="PS51257">
    <property type="entry name" value="PROKAR_LIPOPROTEIN"/>
    <property type="match status" value="1"/>
</dbReference>
<feature type="signal peptide" evidence="2">
    <location>
        <begin position="1"/>
        <end position="22"/>
    </location>
</feature>
<dbReference type="PANTHER" id="PTHR42928">
    <property type="entry name" value="TRICARBOXYLATE-BINDING PROTEIN"/>
    <property type="match status" value="1"/>
</dbReference>
<dbReference type="CDD" id="cd07012">
    <property type="entry name" value="PBP2_Bug_TTT"/>
    <property type="match status" value="1"/>
</dbReference>
<reference evidence="3" key="1">
    <citation type="journal article" date="2014" name="Int. J. Syst. Evol. Microbiol.">
        <title>Complete genome sequence of Corynebacterium casei LMG S-19264T (=DSM 44701T), isolated from a smear-ripened cheese.</title>
        <authorList>
            <consortium name="US DOE Joint Genome Institute (JGI-PGF)"/>
            <person name="Walter F."/>
            <person name="Albersmeier A."/>
            <person name="Kalinowski J."/>
            <person name="Ruckert C."/>
        </authorList>
    </citation>
    <scope>NUCLEOTIDE SEQUENCE</scope>
    <source>
        <strain evidence="3">CGMCC 1.15454</strain>
    </source>
</reference>
<keyword evidence="2" id="KW-0732">Signal</keyword>
<comment type="caution">
    <text evidence="3">The sequence shown here is derived from an EMBL/GenBank/DDBJ whole genome shotgun (WGS) entry which is preliminary data.</text>
</comment>
<name>A0A9W5TZ09_9BACI</name>
<organism evidence="3 4">
    <name type="scientific">Lentibacillus populi</name>
    <dbReference type="NCBI Taxonomy" id="1827502"/>
    <lineage>
        <taxon>Bacteria</taxon>
        <taxon>Bacillati</taxon>
        <taxon>Bacillota</taxon>
        <taxon>Bacilli</taxon>
        <taxon>Bacillales</taxon>
        <taxon>Bacillaceae</taxon>
        <taxon>Lentibacillus</taxon>
    </lineage>
</organism>
<evidence type="ECO:0000256" key="1">
    <source>
        <dbReference type="ARBA" id="ARBA00006987"/>
    </source>
</evidence>
<dbReference type="Pfam" id="PF03401">
    <property type="entry name" value="TctC"/>
    <property type="match status" value="1"/>
</dbReference>
<proteinExistence type="inferred from homology"/>
<dbReference type="PANTHER" id="PTHR42928:SF3">
    <property type="entry name" value="UPF0065 PROTEIN YFLP"/>
    <property type="match status" value="1"/>
</dbReference>
<evidence type="ECO:0000313" key="4">
    <source>
        <dbReference type="Proteomes" id="UP000621492"/>
    </source>
</evidence>
<feature type="chain" id="PRO_5040957957" evidence="2">
    <location>
        <begin position="23"/>
        <end position="332"/>
    </location>
</feature>
<evidence type="ECO:0000313" key="3">
    <source>
        <dbReference type="EMBL" id="GGB48706.1"/>
    </source>
</evidence>
<dbReference type="PIRSF" id="PIRSF017082">
    <property type="entry name" value="YflP"/>
    <property type="match status" value="1"/>
</dbReference>
<dbReference type="InterPro" id="IPR005064">
    <property type="entry name" value="BUG"/>
</dbReference>
<protein>
    <submittedName>
        <fullName evidence="3">Membrane protein</fullName>
    </submittedName>
</protein>
<dbReference type="SUPFAM" id="SSF53850">
    <property type="entry name" value="Periplasmic binding protein-like II"/>
    <property type="match status" value="1"/>
</dbReference>
<keyword evidence="4" id="KW-1185">Reference proteome</keyword>
<dbReference type="Gene3D" id="3.40.190.150">
    <property type="entry name" value="Bordetella uptake gene, domain 1"/>
    <property type="match status" value="1"/>
</dbReference>
<sequence>MRKLIGIMILFTTLLIAGCSSGSDEASGSDSGGSDFPTKNIEIIAPASPGGGWDATARSMQKVFSDEGIIEKSMNVVNKPGGGGEVGWQYLKSKDAHTISINSSLVITNNLLGQSELTYNDFTPLAILTTEWNSVTVAPDSKFNTGAEIMEQLKKDPTSLKIAVAPSLGNDDHLSFVQAAQEFGVDVTKLNFMIYESGGDVLTAMLGGHVDVATSSVSEFKEQVLAGKLKMVAVTSEKPIEGLEDVPTWKEQGVDMVFPHWRGIMGPPDMTEDEITYWDEKISKLVETDAWKKILKNNEWEDYYMDSTESAKFLEKQMENYNELLNVSGLID</sequence>
<comment type="similarity">
    <text evidence="1">Belongs to the UPF0065 (bug) family.</text>
</comment>
<accession>A0A9W5TZ09</accession>
<evidence type="ECO:0000256" key="2">
    <source>
        <dbReference type="SAM" id="SignalP"/>
    </source>
</evidence>